<evidence type="ECO:0000256" key="1">
    <source>
        <dbReference type="SAM" id="MobiDB-lite"/>
    </source>
</evidence>
<dbReference type="EMBL" id="BLXT01005841">
    <property type="protein sequence ID" value="GFO26510.1"/>
    <property type="molecule type" value="Genomic_DNA"/>
</dbReference>
<dbReference type="AlphaFoldDB" id="A0AAV4C4F3"/>
<name>A0AAV4C4F3_9GAST</name>
<evidence type="ECO:0000313" key="2">
    <source>
        <dbReference type="EMBL" id="GFO26510.1"/>
    </source>
</evidence>
<comment type="caution">
    <text evidence="2">The sequence shown here is derived from an EMBL/GenBank/DDBJ whole genome shotgun (WGS) entry which is preliminary data.</text>
</comment>
<feature type="region of interest" description="Disordered" evidence="1">
    <location>
        <begin position="124"/>
        <end position="147"/>
    </location>
</feature>
<feature type="compositionally biased region" description="Polar residues" evidence="1">
    <location>
        <begin position="15"/>
        <end position="25"/>
    </location>
</feature>
<accession>A0AAV4C4F3</accession>
<dbReference type="Proteomes" id="UP000735302">
    <property type="component" value="Unassembled WGS sequence"/>
</dbReference>
<evidence type="ECO:0000313" key="3">
    <source>
        <dbReference type="Proteomes" id="UP000735302"/>
    </source>
</evidence>
<sequence length="362" mass="40758">MTTPPEYPPNEDESNGQVESNSTQMDSILSSIESLKKATLWREANAPSTDLELLKRMGKLEQEVVSLSSLLSSLGKQFNGASKDIVQIMENMAEETVKNTQNLNNVLDRIRALEVLYDLKAEKENGDSQTMEDAEETSNSTNEKKLEKEKVEKQNIEIFNALADCSTSITSLTERVHDLEESASFNSSAIDKLTHLYVDNYLRVKAKLVALELHQKNGAKEMAAKISSMKKKLKNLAKIEGRKQDNLVVEIMSAVLPHIYLNTSVRINFNKKFTQVPQVFAAISGFAMDPDDLSLETKPKVDKLKNSPRPHIYKIQTNFYTARINFPSRVDLLGFSIEVADGRDSQYSAYQWVQVEWMAIGV</sequence>
<feature type="region of interest" description="Disordered" evidence="1">
    <location>
        <begin position="1"/>
        <end position="25"/>
    </location>
</feature>
<reference evidence="2 3" key="1">
    <citation type="journal article" date="2021" name="Elife">
        <title>Chloroplast acquisition without the gene transfer in kleptoplastic sea slugs, Plakobranchus ocellatus.</title>
        <authorList>
            <person name="Maeda T."/>
            <person name="Takahashi S."/>
            <person name="Yoshida T."/>
            <person name="Shimamura S."/>
            <person name="Takaki Y."/>
            <person name="Nagai Y."/>
            <person name="Toyoda A."/>
            <person name="Suzuki Y."/>
            <person name="Arimoto A."/>
            <person name="Ishii H."/>
            <person name="Satoh N."/>
            <person name="Nishiyama T."/>
            <person name="Hasebe M."/>
            <person name="Maruyama T."/>
            <person name="Minagawa J."/>
            <person name="Obokata J."/>
            <person name="Shigenobu S."/>
        </authorList>
    </citation>
    <scope>NUCLEOTIDE SEQUENCE [LARGE SCALE GENOMIC DNA]</scope>
</reference>
<protein>
    <recommendedName>
        <fullName evidence="4">H-type lectin domain-containing protein</fullName>
    </recommendedName>
</protein>
<keyword evidence="3" id="KW-1185">Reference proteome</keyword>
<gene>
    <name evidence="2" type="ORF">PoB_005301500</name>
</gene>
<organism evidence="2 3">
    <name type="scientific">Plakobranchus ocellatus</name>
    <dbReference type="NCBI Taxonomy" id="259542"/>
    <lineage>
        <taxon>Eukaryota</taxon>
        <taxon>Metazoa</taxon>
        <taxon>Spiralia</taxon>
        <taxon>Lophotrochozoa</taxon>
        <taxon>Mollusca</taxon>
        <taxon>Gastropoda</taxon>
        <taxon>Heterobranchia</taxon>
        <taxon>Euthyneura</taxon>
        <taxon>Panpulmonata</taxon>
        <taxon>Sacoglossa</taxon>
        <taxon>Placobranchoidea</taxon>
        <taxon>Plakobranchidae</taxon>
        <taxon>Plakobranchus</taxon>
    </lineage>
</organism>
<proteinExistence type="predicted"/>
<evidence type="ECO:0008006" key="4">
    <source>
        <dbReference type="Google" id="ProtNLM"/>
    </source>
</evidence>